<comment type="caution">
    <text evidence="23">The sequence shown here is derived from an EMBL/GenBank/DDBJ whole genome shotgun (WGS) entry which is preliminary data.</text>
</comment>
<dbReference type="Pfam" id="PF00641">
    <property type="entry name" value="Zn_ribbon_RanBP"/>
    <property type="match status" value="3"/>
</dbReference>
<dbReference type="FunFam" id="4.10.1060.10:FF:000001">
    <property type="entry name" value="Nuclear pore complex protein Nup153"/>
    <property type="match status" value="1"/>
</dbReference>
<feature type="compositionally biased region" description="Acidic residues" evidence="21">
    <location>
        <begin position="110"/>
        <end position="121"/>
    </location>
</feature>
<dbReference type="GO" id="GO:0003677">
    <property type="term" value="F:DNA binding"/>
    <property type="evidence" value="ECO:0007669"/>
    <property type="project" value="UniProtKB-KW"/>
</dbReference>
<dbReference type="InterPro" id="IPR036443">
    <property type="entry name" value="Znf_RanBP2_sf"/>
</dbReference>
<evidence type="ECO:0000259" key="22">
    <source>
        <dbReference type="PROSITE" id="PS50199"/>
    </source>
</evidence>
<evidence type="ECO:0000256" key="15">
    <source>
        <dbReference type="ARBA" id="ARBA00023242"/>
    </source>
</evidence>
<dbReference type="GO" id="GO:0008270">
    <property type="term" value="F:zinc ion binding"/>
    <property type="evidence" value="ECO:0007669"/>
    <property type="project" value="UniProtKB-KW"/>
</dbReference>
<evidence type="ECO:0000256" key="21">
    <source>
        <dbReference type="SAM" id="MobiDB-lite"/>
    </source>
</evidence>
<evidence type="ECO:0000256" key="20">
    <source>
        <dbReference type="PROSITE-ProRule" id="PRU00322"/>
    </source>
</evidence>
<keyword evidence="11" id="KW-0811">Translocation</keyword>
<evidence type="ECO:0000256" key="14">
    <source>
        <dbReference type="ARBA" id="ARBA00023136"/>
    </source>
</evidence>
<keyword evidence="8" id="KW-0509">mRNA transport</keyword>
<evidence type="ECO:0000256" key="12">
    <source>
        <dbReference type="ARBA" id="ARBA00023125"/>
    </source>
</evidence>
<evidence type="ECO:0000256" key="4">
    <source>
        <dbReference type="ARBA" id="ARBA00022448"/>
    </source>
</evidence>
<feature type="region of interest" description="Disordered" evidence="21">
    <location>
        <begin position="464"/>
        <end position="486"/>
    </location>
</feature>
<feature type="region of interest" description="Disordered" evidence="21">
    <location>
        <begin position="397"/>
        <end position="425"/>
    </location>
</feature>
<comment type="similarity">
    <text evidence="16">Belongs to the NUP153 family.</text>
</comment>
<dbReference type="InterPro" id="IPR026054">
    <property type="entry name" value="Nucleoporin"/>
</dbReference>
<dbReference type="GO" id="GO:0008139">
    <property type="term" value="F:nuclear localization sequence binding"/>
    <property type="evidence" value="ECO:0007669"/>
    <property type="project" value="TreeGrafter"/>
</dbReference>
<dbReference type="GO" id="GO:0017056">
    <property type="term" value="F:structural constituent of nuclear pore"/>
    <property type="evidence" value="ECO:0007669"/>
    <property type="project" value="TreeGrafter"/>
</dbReference>
<evidence type="ECO:0000256" key="7">
    <source>
        <dbReference type="ARBA" id="ARBA00022771"/>
    </source>
</evidence>
<keyword evidence="7 20" id="KW-0863">Zinc-finger</keyword>
<feature type="compositionally biased region" description="Basic and acidic residues" evidence="21">
    <location>
        <begin position="476"/>
        <end position="485"/>
    </location>
</feature>
<dbReference type="GO" id="GO:0051028">
    <property type="term" value="P:mRNA transport"/>
    <property type="evidence" value="ECO:0007669"/>
    <property type="project" value="UniProtKB-KW"/>
</dbReference>
<feature type="compositionally biased region" description="Low complexity" evidence="21">
    <location>
        <begin position="229"/>
        <end position="238"/>
    </location>
</feature>
<feature type="domain" description="RanBP2-type" evidence="22">
    <location>
        <begin position="934"/>
        <end position="963"/>
    </location>
</feature>
<dbReference type="PROSITE" id="PS50199">
    <property type="entry name" value="ZF_RANBP2_2"/>
    <property type="match status" value="5"/>
</dbReference>
<keyword evidence="10" id="KW-0653">Protein transport</keyword>
<evidence type="ECO:0000256" key="3">
    <source>
        <dbReference type="ARBA" id="ARBA00004567"/>
    </source>
</evidence>
<reference evidence="23" key="1">
    <citation type="journal article" date="2020" name="G3 (Bethesda)">
        <title>High-Quality Assemblies for Three Invasive Social Wasps from the &lt;i&gt;Vespula&lt;/i&gt; Genus.</title>
        <authorList>
            <person name="Harrop T.W.R."/>
            <person name="Guhlin J."/>
            <person name="McLaughlin G.M."/>
            <person name="Permina E."/>
            <person name="Stockwell P."/>
            <person name="Gilligan J."/>
            <person name="Le Lec M.F."/>
            <person name="Gruber M.A.M."/>
            <person name="Quinn O."/>
            <person name="Lovegrove M."/>
            <person name="Duncan E.J."/>
            <person name="Remnant E.J."/>
            <person name="Van Eeckhoven J."/>
            <person name="Graham B."/>
            <person name="Knapp R.A."/>
            <person name="Langford K.W."/>
            <person name="Kronenberg Z."/>
            <person name="Press M.O."/>
            <person name="Eacker S.M."/>
            <person name="Wilson-Rankin E.E."/>
            <person name="Purcell J."/>
            <person name="Lester P.J."/>
            <person name="Dearden P.K."/>
        </authorList>
    </citation>
    <scope>NUCLEOTIDE SEQUENCE</scope>
    <source>
        <strain evidence="23">Volc-1</strain>
    </source>
</reference>
<keyword evidence="13" id="KW-0906">Nuclear pore complex</keyword>
<accession>A0A834PB28</accession>
<dbReference type="GO" id="GO:0006606">
    <property type="term" value="P:protein import into nucleus"/>
    <property type="evidence" value="ECO:0007669"/>
    <property type="project" value="TreeGrafter"/>
</dbReference>
<evidence type="ECO:0000256" key="13">
    <source>
        <dbReference type="ARBA" id="ARBA00023132"/>
    </source>
</evidence>
<proteinExistence type="inferred from homology"/>
<dbReference type="EMBL" id="JACSDY010000002">
    <property type="protein sequence ID" value="KAF7434817.1"/>
    <property type="molecule type" value="Genomic_DNA"/>
</dbReference>
<evidence type="ECO:0000256" key="6">
    <source>
        <dbReference type="ARBA" id="ARBA00022737"/>
    </source>
</evidence>
<feature type="domain" description="RanBP2-type" evidence="22">
    <location>
        <begin position="806"/>
        <end position="835"/>
    </location>
</feature>
<comment type="subcellular location">
    <subcellularLocation>
        <location evidence="2">Nucleus membrane</location>
    </subcellularLocation>
    <subcellularLocation>
        <location evidence="3">Nucleus</location>
        <location evidence="3">Nuclear pore complex</location>
    </subcellularLocation>
</comment>
<dbReference type="GO" id="GO:0006405">
    <property type="term" value="P:RNA export from nucleus"/>
    <property type="evidence" value="ECO:0007669"/>
    <property type="project" value="TreeGrafter"/>
</dbReference>
<keyword evidence="9" id="KW-0862">Zinc</keyword>
<evidence type="ECO:0000256" key="18">
    <source>
        <dbReference type="ARBA" id="ARBA00078197"/>
    </source>
</evidence>
<dbReference type="Proteomes" id="UP000600918">
    <property type="component" value="Unassembled WGS sequence"/>
</dbReference>
<dbReference type="SUPFAM" id="SSF90209">
    <property type="entry name" value="Ran binding protein zinc finger-like"/>
    <property type="match status" value="2"/>
</dbReference>
<evidence type="ECO:0000256" key="17">
    <source>
        <dbReference type="ARBA" id="ARBA00068609"/>
    </source>
</evidence>
<dbReference type="GO" id="GO:0005643">
    <property type="term" value="C:nuclear pore"/>
    <property type="evidence" value="ECO:0007669"/>
    <property type="project" value="UniProtKB-SubCell"/>
</dbReference>
<feature type="region of interest" description="Disordered" evidence="21">
    <location>
        <begin position="102"/>
        <end position="147"/>
    </location>
</feature>
<sequence>MQTVGSQGMNIAVATKVAIHDNFWDATVEIISTCAAGSIKEGETAAKMAKSSGNLSSRRSSSHNTKPYDTNNSFVKKVATKVTDFIPQPLWISKWFNTSQGNGDISNDTENLEETEPEEDIEKPPPSKRPRIRTDIIHPPGTFSVRSNVITSNNKTKVSRGKYSVQNDTRDDFLKPTMAGPSGIGHLICSTPTTQLDSRPVTTQRSDLNLLIPTSNNGTANGMDDNSESSESTSGCSSLIPQTSRQEAPSHDVYNSPFVNRKRFIDEKLTFTNHLQSPRTLFVDSNPRDTLSNHRPSFNASVMTNTLDRASRLLSPFYSGNTTFGGANAVELYKRNQAKSLLLNTTDIQLKVPKRPSVQVKPSNTTVDPSGMSQTARKILEALEHFSSPISDAKKIPLKSTNITPSSVSKKRQREENESPSARVGLRPPTRELIVPTVPAIIKIRRREKLQDTTVAARKIVSAHSVPPPPTQEYRLGSDENENTKHNGKLKATAKTNLNEEDTIEIVNLPSVPLPISSLPNFNFTLPQATTKNLSRKEDNFKFASPIKVTNPTQNLQSINNFTFSSPINAENHLSDSLVNTSNNNSGSMVTSNFIWSGSSTAPRPKDKGKHDNSSQIGVKVASDLKTGSVVDILCNKSLEKVSSLNKAKSSLNTNIEKATSDENPIVSASEEMNSSTVKKPENLIKDTKQKVLDIWECDECLIRNINSETRCFACKALRPNINVQTTISPPTSSNIVEAKTTETDCFGSHFKISNIKWDCMSCSTSNKLTDIRCVSCNAPQRRNLNQTNTSPTGISQSELMNKGYAEGSWECPGCMLRNDANIITCPCCKASQPNLLKKAREKKNKNTNIQAIVSTQEMNTTSSNTLQSSNSEIMEKFKPSKDSWECPSCMVRNADSVTICPCCNTTKPSANCDKTNEVQKLPASGFGDKFKKPEGSWSCDTCMLQNKAENLECVSCGSVKPGSAKPKESTTSTSSNMKFNFGIPAGSSNFKFGIDKADNPNKSGDSSINNFKFGSTQQTDTGKFTFGIPKSDKNDISKADININTSNAGPKTSVCNVGFQFNAKSDKTTISNKSTESDKETNTSFSFNVPKNENSTLLSEQQQLAVTSASTPFTFGTSKTEVNISEKKEDQKSVLGNITKDTVEPTTSTTESSFTSKIYDNTSLVATTSQNNILENPPNSTFSFTASSTIPVSSSVLVPATTCLPTYSQHSFTFTDAKTVTQTTTTPTFGQIATTSSSNVTSTLPTFSFGTNESVGTSGPPTTSTTVEATPIAPQIFTSVSKTMPLFNNVDVKTTVAFGTGETSTSTFATGENKSPLFGTSETKVPVFGNSENKSIFGTSENKMSVFGNTEKTTPVFSTPAAVATPAFGSQTNNAVLFGSSAPVFGNNNSSNFGGTSAPNIFSTTKPNDNNVSNSSLFTFGAASNQTAAQPGTGFNFSANNNPAESAPKQLFTFGSSSNTQQTNNLFGGNGFNNAAQTNTGSTFTFNAPKPETPAFGQSTVATPLFGGLQNNQNQSTSTFSTSSSANTGFNFGNTTPATTSGGFAFGRMEPTSTPSGGYNFNPPSSTPAVSFDPNTPPSFNFTGGSAPISFNAPPPVSRKIKKAVRRMRYPANDSQR</sequence>
<evidence type="ECO:0000256" key="11">
    <source>
        <dbReference type="ARBA" id="ARBA00023010"/>
    </source>
</evidence>
<keyword evidence="12" id="KW-0238">DNA-binding</keyword>
<evidence type="ECO:0000256" key="5">
    <source>
        <dbReference type="ARBA" id="ARBA00022723"/>
    </source>
</evidence>
<evidence type="ECO:0000256" key="1">
    <source>
        <dbReference type="ARBA" id="ARBA00001947"/>
    </source>
</evidence>
<feature type="compositionally biased region" description="Polar residues" evidence="21">
    <location>
        <begin position="399"/>
        <end position="408"/>
    </location>
</feature>
<feature type="compositionally biased region" description="Polar residues" evidence="21">
    <location>
        <begin position="190"/>
        <end position="220"/>
    </location>
</feature>
<comment type="cofactor">
    <cofactor evidence="1">
        <name>Zn(2+)</name>
        <dbReference type="ChEBI" id="CHEBI:29105"/>
    </cofactor>
</comment>
<keyword evidence="24" id="KW-1185">Reference proteome</keyword>
<feature type="region of interest" description="Disordered" evidence="21">
    <location>
        <begin position="190"/>
        <end position="254"/>
    </location>
</feature>
<evidence type="ECO:0000256" key="2">
    <source>
        <dbReference type="ARBA" id="ARBA00004126"/>
    </source>
</evidence>
<feature type="region of interest" description="Disordered" evidence="21">
    <location>
        <begin position="1542"/>
        <end position="1618"/>
    </location>
</feature>
<keyword evidence="15" id="KW-0539">Nucleus</keyword>
<dbReference type="InterPro" id="IPR001876">
    <property type="entry name" value="Znf_RanBP2"/>
</dbReference>
<dbReference type="Gene3D" id="4.10.1060.10">
    <property type="entry name" value="Zinc finger, RanBP2-type"/>
    <property type="match status" value="4"/>
</dbReference>
<keyword evidence="14" id="KW-0472">Membrane</keyword>
<protein>
    <recommendedName>
        <fullName evidence="17">Nuclear pore complex protein Nup153</fullName>
    </recommendedName>
    <alternativeName>
        <fullName evidence="19">153 kDa nucleoporin</fullName>
    </alternativeName>
    <alternativeName>
        <fullName evidence="18">Nucleoporin Nup153</fullName>
    </alternativeName>
</protein>
<evidence type="ECO:0000256" key="9">
    <source>
        <dbReference type="ARBA" id="ARBA00022833"/>
    </source>
</evidence>
<feature type="compositionally biased region" description="Polar residues" evidence="21">
    <location>
        <begin position="1552"/>
        <end position="1570"/>
    </location>
</feature>
<feature type="domain" description="RanBP2-type" evidence="22">
    <location>
        <begin position="752"/>
        <end position="783"/>
    </location>
</feature>
<evidence type="ECO:0000256" key="10">
    <source>
        <dbReference type="ARBA" id="ARBA00022927"/>
    </source>
</evidence>
<evidence type="ECO:0000256" key="8">
    <source>
        <dbReference type="ARBA" id="ARBA00022816"/>
    </source>
</evidence>
<dbReference type="GO" id="GO:0031965">
    <property type="term" value="C:nuclear membrane"/>
    <property type="evidence" value="ECO:0007669"/>
    <property type="project" value="UniProtKB-SubCell"/>
</dbReference>
<dbReference type="PANTHER" id="PTHR23193">
    <property type="entry name" value="NUCLEAR PORE COMPLEX PROTEIN NUP"/>
    <property type="match status" value="1"/>
</dbReference>
<dbReference type="PANTHER" id="PTHR23193:SF23">
    <property type="entry name" value="NUCLEAR PORE COMPLEX PROTEIN NUP153"/>
    <property type="match status" value="1"/>
</dbReference>
<feature type="compositionally biased region" description="Basic residues" evidence="21">
    <location>
        <begin position="1600"/>
        <end position="1610"/>
    </location>
</feature>
<organism evidence="23 24">
    <name type="scientific">Vespula pensylvanica</name>
    <name type="common">Western yellow jacket</name>
    <name type="synonym">Wasp</name>
    <dbReference type="NCBI Taxonomy" id="30213"/>
    <lineage>
        <taxon>Eukaryota</taxon>
        <taxon>Metazoa</taxon>
        <taxon>Ecdysozoa</taxon>
        <taxon>Arthropoda</taxon>
        <taxon>Hexapoda</taxon>
        <taxon>Insecta</taxon>
        <taxon>Pterygota</taxon>
        <taxon>Neoptera</taxon>
        <taxon>Endopterygota</taxon>
        <taxon>Hymenoptera</taxon>
        <taxon>Apocrita</taxon>
        <taxon>Aculeata</taxon>
        <taxon>Vespoidea</taxon>
        <taxon>Vespidae</taxon>
        <taxon>Vespinae</taxon>
        <taxon>Vespula</taxon>
    </lineage>
</organism>
<keyword evidence="6" id="KW-0677">Repeat</keyword>
<dbReference type="PROSITE" id="PS01358">
    <property type="entry name" value="ZF_RANBP2_1"/>
    <property type="match status" value="5"/>
</dbReference>
<keyword evidence="4" id="KW-0813">Transport</keyword>
<evidence type="ECO:0000313" key="24">
    <source>
        <dbReference type="Proteomes" id="UP000600918"/>
    </source>
</evidence>
<gene>
    <name evidence="23" type="ORF">H0235_003008</name>
</gene>
<evidence type="ECO:0000256" key="16">
    <source>
        <dbReference type="ARBA" id="ARBA00060842"/>
    </source>
</evidence>
<feature type="domain" description="RanBP2-type" evidence="22">
    <location>
        <begin position="881"/>
        <end position="910"/>
    </location>
</feature>
<name>A0A834PB28_VESPE</name>
<evidence type="ECO:0000256" key="19">
    <source>
        <dbReference type="ARBA" id="ARBA00079437"/>
    </source>
</evidence>
<feature type="region of interest" description="Disordered" evidence="21">
    <location>
        <begin position="49"/>
        <end position="71"/>
    </location>
</feature>
<evidence type="ECO:0000313" key="23">
    <source>
        <dbReference type="EMBL" id="KAF7434817.1"/>
    </source>
</evidence>
<dbReference type="SMART" id="SM00547">
    <property type="entry name" value="ZnF_RBZ"/>
    <property type="match status" value="5"/>
</dbReference>
<feature type="region of interest" description="Disordered" evidence="21">
    <location>
        <begin position="1070"/>
        <end position="1090"/>
    </location>
</feature>
<feature type="domain" description="RanBP2-type" evidence="22">
    <location>
        <begin position="689"/>
        <end position="721"/>
    </location>
</feature>
<keyword evidence="5" id="KW-0479">Metal-binding</keyword>